<reference evidence="3 4" key="1">
    <citation type="submission" date="2020-01" db="EMBL/GenBank/DDBJ databases">
        <title>Insect and environment-associated Actinomycetes.</title>
        <authorList>
            <person name="Currrie C."/>
            <person name="Chevrette M."/>
            <person name="Carlson C."/>
            <person name="Stubbendieck R."/>
            <person name="Wendt-Pienkowski E."/>
        </authorList>
    </citation>
    <scope>NUCLEOTIDE SEQUENCE [LARGE SCALE GENOMIC DNA]</scope>
    <source>
        <strain evidence="3 4">SID14172</strain>
    </source>
</reference>
<dbReference type="Proteomes" id="UP000469545">
    <property type="component" value="Unassembled WGS sequence"/>
</dbReference>
<gene>
    <name evidence="3" type="ORF">G3I46_16045</name>
</gene>
<evidence type="ECO:0000256" key="2">
    <source>
        <dbReference type="SAM" id="Phobius"/>
    </source>
</evidence>
<feature type="transmembrane region" description="Helical" evidence="2">
    <location>
        <begin position="148"/>
        <end position="165"/>
    </location>
</feature>
<keyword evidence="2" id="KW-0472">Membrane</keyword>
<proteinExistence type="predicted"/>
<sequence length="213" mass="24084">MSLRRHLGKLLRETGEDGRSSGSPRTPIASGEAEVSFTTEVPWPSLWKFAQFAYIAEQYGYRYSGLDPELRDSSTPFFVFRRLPDARERAARTREQCPGALERGRLPGMRAWPVPVLTLSQARSEVKLLHARIAMDYYDALGRQRMRPWLIGIPVVFLLFLLVNGELHGTGLRVAAGMAAALLVALAASRVFMRRRRAAHQRLLERSGVRWPP</sequence>
<keyword evidence="2" id="KW-0812">Transmembrane</keyword>
<feature type="transmembrane region" description="Helical" evidence="2">
    <location>
        <begin position="171"/>
        <end position="193"/>
    </location>
</feature>
<evidence type="ECO:0000313" key="4">
    <source>
        <dbReference type="Proteomes" id="UP000469545"/>
    </source>
</evidence>
<accession>A0A6N9UNB5</accession>
<keyword evidence="4" id="KW-1185">Reference proteome</keyword>
<keyword evidence="2" id="KW-1133">Transmembrane helix</keyword>
<dbReference type="RefSeq" id="WP_164140484.1">
    <property type="nucleotide sequence ID" value="NZ_JAAGMB010000351.1"/>
</dbReference>
<organism evidence="3 4">
    <name type="scientific">Streptomyces coelicoflavus</name>
    <dbReference type="NCBI Taxonomy" id="285562"/>
    <lineage>
        <taxon>Bacteria</taxon>
        <taxon>Bacillati</taxon>
        <taxon>Actinomycetota</taxon>
        <taxon>Actinomycetes</taxon>
        <taxon>Kitasatosporales</taxon>
        <taxon>Streptomycetaceae</taxon>
        <taxon>Streptomyces</taxon>
    </lineage>
</organism>
<evidence type="ECO:0000256" key="1">
    <source>
        <dbReference type="SAM" id="MobiDB-lite"/>
    </source>
</evidence>
<comment type="caution">
    <text evidence="3">The sequence shown here is derived from an EMBL/GenBank/DDBJ whole genome shotgun (WGS) entry which is preliminary data.</text>
</comment>
<dbReference type="AlphaFoldDB" id="A0A6N9UNB5"/>
<feature type="region of interest" description="Disordered" evidence="1">
    <location>
        <begin position="11"/>
        <end position="34"/>
    </location>
</feature>
<dbReference type="EMBL" id="JAAGMB010000351">
    <property type="protein sequence ID" value="NEB18009.1"/>
    <property type="molecule type" value="Genomic_DNA"/>
</dbReference>
<name>A0A6N9UNB5_9ACTN</name>
<evidence type="ECO:0000313" key="3">
    <source>
        <dbReference type="EMBL" id="NEB18009.1"/>
    </source>
</evidence>
<protein>
    <submittedName>
        <fullName evidence="3">Uncharacterized protein</fullName>
    </submittedName>
</protein>